<dbReference type="GO" id="GO:0030288">
    <property type="term" value="C:outer membrane-bounded periplasmic space"/>
    <property type="evidence" value="ECO:0007669"/>
    <property type="project" value="UniProtKB-ARBA"/>
</dbReference>
<evidence type="ECO:0000256" key="3">
    <source>
        <dbReference type="ARBA" id="ARBA00022729"/>
    </source>
</evidence>
<organism evidence="6 7">
    <name type="scientific">Veronia nyctiphanis</name>
    <dbReference type="NCBI Taxonomy" id="1278244"/>
    <lineage>
        <taxon>Bacteria</taxon>
        <taxon>Pseudomonadati</taxon>
        <taxon>Pseudomonadota</taxon>
        <taxon>Gammaproteobacteria</taxon>
        <taxon>Vibrionales</taxon>
        <taxon>Vibrionaceae</taxon>
        <taxon>Veronia</taxon>
    </lineage>
</organism>
<dbReference type="Proteomes" id="UP000290287">
    <property type="component" value="Unassembled WGS sequence"/>
</dbReference>
<keyword evidence="3 4" id="KW-0732">Signal</keyword>
<comment type="caution">
    <text evidence="6">The sequence shown here is derived from an EMBL/GenBank/DDBJ whole genome shotgun (WGS) entry which is preliminary data.</text>
</comment>
<evidence type="ECO:0000313" key="6">
    <source>
        <dbReference type="EMBL" id="RXJ67765.1"/>
    </source>
</evidence>
<proteinExistence type="inferred from homology"/>
<dbReference type="AlphaFoldDB" id="A0A4Q0YCM1"/>
<dbReference type="OrthoDB" id="9801912at2"/>
<evidence type="ECO:0000256" key="1">
    <source>
        <dbReference type="ARBA" id="ARBA00005695"/>
    </source>
</evidence>
<comment type="similarity">
    <text evidence="1">Belongs to the bacterial solute-binding protein 5 family.</text>
</comment>
<keyword evidence="7" id="KW-1185">Reference proteome</keyword>
<dbReference type="GO" id="GO:1904680">
    <property type="term" value="F:peptide transmembrane transporter activity"/>
    <property type="evidence" value="ECO:0007669"/>
    <property type="project" value="TreeGrafter"/>
</dbReference>
<reference evidence="6 7" key="1">
    <citation type="submission" date="2017-10" db="EMBL/GenBank/DDBJ databases">
        <title>Nyctiphanis sp. nov., isolated from the stomach of the euphausiid Nyctiphanes simplex (Hansen, 1911) in the Gulf of California.</title>
        <authorList>
            <person name="Gomez-Gil B."/>
            <person name="Aguilar-Mendez M."/>
            <person name="Lopez-Cortes A."/>
            <person name="Gomez-Gutierrez J."/>
            <person name="Roque A."/>
            <person name="Lang E."/>
            <person name="Gonzalez-Castillo A."/>
        </authorList>
    </citation>
    <scope>NUCLEOTIDE SEQUENCE [LARGE SCALE GENOMIC DNA]</scope>
    <source>
        <strain evidence="6 7">CAIM 600</strain>
    </source>
</reference>
<protein>
    <recommendedName>
        <fullName evidence="5">Solute-binding protein family 5 domain-containing protein</fullName>
    </recommendedName>
</protein>
<dbReference type="PANTHER" id="PTHR30290:SF9">
    <property type="entry name" value="OLIGOPEPTIDE-BINDING PROTEIN APPA"/>
    <property type="match status" value="1"/>
</dbReference>
<evidence type="ECO:0000259" key="5">
    <source>
        <dbReference type="Pfam" id="PF00496"/>
    </source>
</evidence>
<dbReference type="PANTHER" id="PTHR30290">
    <property type="entry name" value="PERIPLASMIC BINDING COMPONENT OF ABC TRANSPORTER"/>
    <property type="match status" value="1"/>
</dbReference>
<dbReference type="PIRSF" id="PIRSF002741">
    <property type="entry name" value="MppA"/>
    <property type="match status" value="1"/>
</dbReference>
<dbReference type="EMBL" id="PEIB01000068">
    <property type="protein sequence ID" value="RXJ67765.1"/>
    <property type="molecule type" value="Genomic_DNA"/>
</dbReference>
<dbReference type="InterPro" id="IPR000914">
    <property type="entry name" value="SBP_5_dom"/>
</dbReference>
<dbReference type="InterPro" id="IPR039424">
    <property type="entry name" value="SBP_5"/>
</dbReference>
<dbReference type="GO" id="GO:0015833">
    <property type="term" value="P:peptide transport"/>
    <property type="evidence" value="ECO:0007669"/>
    <property type="project" value="TreeGrafter"/>
</dbReference>
<accession>A0A4Q0YCM1</accession>
<evidence type="ECO:0000313" key="7">
    <source>
        <dbReference type="Proteomes" id="UP000290287"/>
    </source>
</evidence>
<keyword evidence="2" id="KW-0813">Transport</keyword>
<feature type="domain" description="Solute-binding protein family 5" evidence="5">
    <location>
        <begin position="93"/>
        <end position="423"/>
    </location>
</feature>
<dbReference type="Gene3D" id="3.40.190.10">
    <property type="entry name" value="Periplasmic binding protein-like II"/>
    <property type="match status" value="1"/>
</dbReference>
<feature type="chain" id="PRO_5020914694" description="Solute-binding protein family 5 domain-containing protein" evidence="4">
    <location>
        <begin position="23"/>
        <end position="441"/>
    </location>
</feature>
<dbReference type="InterPro" id="IPR030678">
    <property type="entry name" value="Peptide/Ni-bd"/>
</dbReference>
<name>A0A4Q0YCM1_9GAMM</name>
<evidence type="ECO:0000256" key="4">
    <source>
        <dbReference type="SAM" id="SignalP"/>
    </source>
</evidence>
<gene>
    <name evidence="6" type="ORF">CS022_24350</name>
</gene>
<sequence>MMRGLAHTAVTVLMLLSAPSHTAPQHSAETHGDKNPEELIIAYRDKPQSLDPQEFNLCSSLTLSNIVFDKLGLFDSDEALLRQGLVTDISLLNKETNSWGVTLRRGVKFHDGSELTSSDFVYSVNRIKSLPDNPHSFKRFVEHIQHIETVSTYKVRIRVSGGYINIRNDLNKIAIVSERSSSDKRANLVGTGTYKLVEADLDNGYLKLENFKDNWRNIDPIRKVKITFYPDDDQRLNALLNGDIHVADKLTLNQLEMLEEKGFNIFRRKGRRVFYLYVDTVSDQAKYITDNQGNAIDVNPLKDWRVRKAISLAVDRNYIASEVLEGRALPASQLFLQTMPIASKSLRVESRDIQLAKQLMSEAGYKKGFQIVFHGPKGVFSKDVQVMREITNSLSKIGIKADIKSLSEDEYYDDTAPNQAFRSVFPAGRQNRMDLYFHAFV</sequence>
<dbReference type="RefSeq" id="WP_129124426.1">
    <property type="nucleotide sequence ID" value="NZ_PEIB01000068.1"/>
</dbReference>
<dbReference type="Pfam" id="PF00496">
    <property type="entry name" value="SBP_bac_5"/>
    <property type="match status" value="1"/>
</dbReference>
<evidence type="ECO:0000256" key="2">
    <source>
        <dbReference type="ARBA" id="ARBA00022448"/>
    </source>
</evidence>
<dbReference type="SUPFAM" id="SSF53850">
    <property type="entry name" value="Periplasmic binding protein-like II"/>
    <property type="match status" value="1"/>
</dbReference>
<dbReference type="Gene3D" id="3.10.105.10">
    <property type="entry name" value="Dipeptide-binding Protein, Domain 3"/>
    <property type="match status" value="1"/>
</dbReference>
<dbReference type="GO" id="GO:0043190">
    <property type="term" value="C:ATP-binding cassette (ABC) transporter complex"/>
    <property type="evidence" value="ECO:0007669"/>
    <property type="project" value="InterPro"/>
</dbReference>
<feature type="signal peptide" evidence="4">
    <location>
        <begin position="1"/>
        <end position="22"/>
    </location>
</feature>